<gene>
    <name evidence="3" type="ORF">BLNAU_703</name>
</gene>
<dbReference type="PANTHER" id="PTHR12436">
    <property type="entry name" value="80 KDA MCM3-ASSOCIATED PROTEIN"/>
    <property type="match status" value="1"/>
</dbReference>
<feature type="domain" description="SAC3/GANP/THP3 conserved" evidence="2">
    <location>
        <begin position="1"/>
        <end position="92"/>
    </location>
</feature>
<evidence type="ECO:0000256" key="1">
    <source>
        <dbReference type="SAM" id="MobiDB-lite"/>
    </source>
</evidence>
<dbReference type="PANTHER" id="PTHR12436:SF3">
    <property type="entry name" value="GERMINAL-CENTER ASSOCIATED NUCLEAR PROTEIN"/>
    <property type="match status" value="1"/>
</dbReference>
<feature type="compositionally biased region" description="Pro residues" evidence="1">
    <location>
        <begin position="405"/>
        <end position="419"/>
    </location>
</feature>
<accession>A0ABQ9YK88</accession>
<evidence type="ECO:0000259" key="2">
    <source>
        <dbReference type="Pfam" id="PF03399"/>
    </source>
</evidence>
<reference evidence="3 4" key="1">
    <citation type="journal article" date="2022" name="bioRxiv">
        <title>Genomics of Preaxostyla Flagellates Illuminates Evolutionary Transitions and the Path Towards Mitochondrial Loss.</title>
        <authorList>
            <person name="Novak L.V.F."/>
            <person name="Treitli S.C."/>
            <person name="Pyrih J."/>
            <person name="Halakuc P."/>
            <person name="Pipaliya S.V."/>
            <person name="Vacek V."/>
            <person name="Brzon O."/>
            <person name="Soukal P."/>
            <person name="Eme L."/>
            <person name="Dacks J.B."/>
            <person name="Karnkowska A."/>
            <person name="Elias M."/>
            <person name="Hampl V."/>
        </authorList>
    </citation>
    <scope>NUCLEOTIDE SEQUENCE [LARGE SCALE GENOMIC DNA]</scope>
    <source>
        <strain evidence="3">NAU3</strain>
        <tissue evidence="3">Gut</tissue>
    </source>
</reference>
<proteinExistence type="predicted"/>
<dbReference type="InterPro" id="IPR005062">
    <property type="entry name" value="SAC3/GANP/THP3_conserved"/>
</dbReference>
<dbReference type="InterPro" id="IPR045107">
    <property type="entry name" value="SAC3/GANP/THP3"/>
</dbReference>
<feature type="region of interest" description="Disordered" evidence="1">
    <location>
        <begin position="363"/>
        <end position="538"/>
    </location>
</feature>
<dbReference type="Proteomes" id="UP001281761">
    <property type="component" value="Unassembled WGS sequence"/>
</dbReference>
<feature type="compositionally biased region" description="Low complexity" evidence="1">
    <location>
        <begin position="431"/>
        <end position="453"/>
    </location>
</feature>
<feature type="compositionally biased region" description="Basic and acidic residues" evidence="1">
    <location>
        <begin position="503"/>
        <end position="518"/>
    </location>
</feature>
<evidence type="ECO:0000313" key="4">
    <source>
        <dbReference type="Proteomes" id="UP001281761"/>
    </source>
</evidence>
<dbReference type="EMBL" id="JARBJD010000003">
    <property type="protein sequence ID" value="KAK2964172.1"/>
    <property type="molecule type" value="Genomic_DNA"/>
</dbReference>
<name>A0ABQ9YK88_9EUKA</name>
<feature type="domain" description="SAC3/GANP/THP3 conserved" evidence="2">
    <location>
        <begin position="97"/>
        <end position="203"/>
    </location>
</feature>
<keyword evidence="4" id="KW-1185">Reference proteome</keyword>
<dbReference type="Gene3D" id="1.25.40.990">
    <property type="match status" value="1"/>
</dbReference>
<evidence type="ECO:0000313" key="3">
    <source>
        <dbReference type="EMBL" id="KAK2964172.1"/>
    </source>
</evidence>
<feature type="compositionally biased region" description="Polar residues" evidence="1">
    <location>
        <begin position="384"/>
        <end position="396"/>
    </location>
</feature>
<organism evidence="3 4">
    <name type="scientific">Blattamonas nauphoetae</name>
    <dbReference type="NCBI Taxonomy" id="2049346"/>
    <lineage>
        <taxon>Eukaryota</taxon>
        <taxon>Metamonada</taxon>
        <taxon>Preaxostyla</taxon>
        <taxon>Oxymonadida</taxon>
        <taxon>Blattamonas</taxon>
    </lineage>
</organism>
<sequence>MCPPSQREYRIETHDVDILEQSLDPNSRTLVPDKTKFVKKYERSAADKEIKVENVRPEPVLVLTTDYILSQLVDRTDVSFATIYSFVRDHMRKLTGQIFDSEAEFRAYHILLTLESFNNLYLKDIPSELMNRPEIALAVTFLTLYQESNFLMILILIGSNCNYLTSCLLARLLPSLRSKAYLQYRQQNQEPTDEELQPLLLLDPSHIVRSDTDIPPLNIKNSFIVQKKGSIKNEQYIRGAPHQKLPSRSSVPLLTPSQLSNVSSLFSQKLPSSFLPDLADEMQTPQTDRRIDDFIPSTEVINHLFPVSDLDDQLETNLPPPNNPFTRTDAINPTGFTQQPFTQPKANDFHTNTSETVFGMGITPQGMESVFGPKTPAADRKPSEPSTHTEPTSQVKLISVFGRKSPPPSPPIPVPPVQPVEPSQTFPPIQPVLTPSLTTSSQLQSVPNLTPVPSVFPPKPPPSPPHSTSPEAYPPPLPLPPQIFTPLSPVVSPSYPITAQEPSPKDTDTPLQKEESTHKSPASENVSSPIPSSTSPPHQLEKTLSIIAKPKASVFITEPIVAKNVPPRPPKPPKPEPLTFWRCISHELANLKMTGAKPTVLTKLSLCHVVVRLDQSLLSTKDGPFLKTFLPPTQSDQNATINLSNTHKATLTVTQNVKSATRMSTHLIFLPLPPESIVQLVHPVVRFINIHQNQNMTFDQTTWKTLMESNSSHIAQSLMFVNDSIQSYISSSAAFQSFSPSHSQPFLVFIGEKTKDPSLTLALSALVYNLNTLFQTSFRAYSVQTETAPSSDWLAKPLSKLLKSMFADTTFSHQSNSSLVVAATHSGDPVVSVSVSSGSALSDLCVPLSNFCSFIFTRTRCLLAPLRTFGNTNLALSLLDTFWSGFIYHTQRSLFKSLRTSFATVHLTHHFSSSAFSLNVLSTRARASFSAFFDSWANTNEEAICEMFSRLTLQSTLADESLSDVFPTLVLLSTMPLSSYIQMLFHPGDTSIQHTVGDQTFRSHSTPYPPIPSNSELDYELYQHLHSHIKWHITSLGSLSLKAALGHILQTFPSDILCEIVFSLMTNKLDALSDVILWESQTPSSTEFHETSCEYVRTHLCHDLLDSLVVSPKENDPFQLLSDTIQEICEIDETAFKRRNPVALKLAHCEHRLNKTIDVITRLTLPPIMPVKQTPRSELPVSLELHTKRFRFEKPETAEEFIERKEKELASSLGQQQTLWSHTSQDDLIDYVYPSPYQLTVPADLQLHYPSLCIQGQIDDLQKTSPLNTSLALESLLFSML</sequence>
<dbReference type="Pfam" id="PF03399">
    <property type="entry name" value="SAC3_GANP"/>
    <property type="match status" value="2"/>
</dbReference>
<protein>
    <submittedName>
        <fullName evidence="3">SAC3/GANP family protein</fullName>
    </submittedName>
</protein>
<feature type="compositionally biased region" description="Pro residues" evidence="1">
    <location>
        <begin position="454"/>
        <end position="483"/>
    </location>
</feature>
<feature type="compositionally biased region" description="Low complexity" evidence="1">
    <location>
        <begin position="527"/>
        <end position="537"/>
    </location>
</feature>
<comment type="caution">
    <text evidence="3">The sequence shown here is derived from an EMBL/GenBank/DDBJ whole genome shotgun (WGS) entry which is preliminary data.</text>
</comment>